<dbReference type="Gene3D" id="1.10.3720.10">
    <property type="entry name" value="MetI-like"/>
    <property type="match status" value="1"/>
</dbReference>
<keyword evidence="6 7" id="KW-0472">Membrane</keyword>
<dbReference type="RefSeq" id="WP_133867893.1">
    <property type="nucleotide sequence ID" value="NZ_SOAU01000001.1"/>
</dbReference>
<feature type="transmembrane region" description="Helical" evidence="7">
    <location>
        <begin position="267"/>
        <end position="287"/>
    </location>
</feature>
<dbReference type="InterPro" id="IPR000515">
    <property type="entry name" value="MetI-like"/>
</dbReference>
<dbReference type="AlphaFoldDB" id="A0A4R7HYX1"/>
<comment type="caution">
    <text evidence="10">The sequence shown here is derived from an EMBL/GenBank/DDBJ whole genome shotgun (WGS) entry which is preliminary data.</text>
</comment>
<accession>A0A4R7HYX1</accession>
<evidence type="ECO:0000313" key="11">
    <source>
        <dbReference type="Proteomes" id="UP000294558"/>
    </source>
</evidence>
<feature type="transmembrane region" description="Helical" evidence="7">
    <location>
        <begin position="167"/>
        <end position="187"/>
    </location>
</feature>
<gene>
    <name evidence="10" type="ORF">BDK89_1016</name>
</gene>
<dbReference type="PANTHER" id="PTHR43744:SF12">
    <property type="entry name" value="ABC TRANSPORTER PERMEASE PROTEIN MG189-RELATED"/>
    <property type="match status" value="1"/>
</dbReference>
<evidence type="ECO:0000256" key="8">
    <source>
        <dbReference type="SAM" id="MobiDB-lite"/>
    </source>
</evidence>
<evidence type="ECO:0000256" key="4">
    <source>
        <dbReference type="ARBA" id="ARBA00022692"/>
    </source>
</evidence>
<dbReference type="PANTHER" id="PTHR43744">
    <property type="entry name" value="ABC TRANSPORTER PERMEASE PROTEIN MG189-RELATED-RELATED"/>
    <property type="match status" value="1"/>
</dbReference>
<name>A0A4R7HYX1_9ACTN</name>
<protein>
    <submittedName>
        <fullName evidence="10">Carbohydrate ABC transporter membrane protein 2 (CUT1 family)</fullName>
    </submittedName>
</protein>
<feature type="compositionally biased region" description="Low complexity" evidence="8">
    <location>
        <begin position="10"/>
        <end position="27"/>
    </location>
</feature>
<evidence type="ECO:0000259" key="9">
    <source>
        <dbReference type="PROSITE" id="PS50928"/>
    </source>
</evidence>
<evidence type="ECO:0000256" key="5">
    <source>
        <dbReference type="ARBA" id="ARBA00022989"/>
    </source>
</evidence>
<sequence length="302" mass="33229">MAETVHLGGDTATATDASTVDTPPARQRPNRRRARSFARYAVLVACAVVMVGPFVWMVLASLKTDADIRAVPPTLIPDPVTGDNYASVLEAFDFWRFTLNSIGIAIASTLLQLFTASTAAYAFARIEFRGRGLLFGLYLATMMIPLQVVVVPLFIEMRNLGLVDTYAGLLLPTVVSSFGVFLMRQAFLALPKELDEAAVIDGANHLQIFWRILLPLVKPALATFAVFAFMSTWNSFLWPLVITQASDQHVTLPVGLSRLNGRFSTDWNVVMAGSVMSVAPIVVFYLFTQRWVIRSVAYTGMK</sequence>
<dbReference type="InterPro" id="IPR035906">
    <property type="entry name" value="MetI-like_sf"/>
</dbReference>
<keyword evidence="3" id="KW-1003">Cell membrane</keyword>
<dbReference type="OrthoDB" id="2063054at2"/>
<feature type="transmembrane region" description="Helical" evidence="7">
    <location>
        <begin position="102"/>
        <end position="123"/>
    </location>
</feature>
<evidence type="ECO:0000256" key="6">
    <source>
        <dbReference type="ARBA" id="ARBA00023136"/>
    </source>
</evidence>
<dbReference type="Pfam" id="PF00528">
    <property type="entry name" value="BPD_transp_1"/>
    <property type="match status" value="1"/>
</dbReference>
<dbReference type="GO" id="GO:0005886">
    <property type="term" value="C:plasma membrane"/>
    <property type="evidence" value="ECO:0007669"/>
    <property type="project" value="UniProtKB-SubCell"/>
</dbReference>
<organism evidence="10 11">
    <name type="scientific">Ilumatobacter fluminis</name>
    <dbReference type="NCBI Taxonomy" id="467091"/>
    <lineage>
        <taxon>Bacteria</taxon>
        <taxon>Bacillati</taxon>
        <taxon>Actinomycetota</taxon>
        <taxon>Acidimicrobiia</taxon>
        <taxon>Acidimicrobiales</taxon>
        <taxon>Ilumatobacteraceae</taxon>
        <taxon>Ilumatobacter</taxon>
    </lineage>
</organism>
<feature type="domain" description="ABC transmembrane type-1" evidence="9">
    <location>
        <begin position="98"/>
        <end position="288"/>
    </location>
</feature>
<dbReference type="PROSITE" id="PS50928">
    <property type="entry name" value="ABC_TM1"/>
    <property type="match status" value="1"/>
</dbReference>
<feature type="transmembrane region" description="Helical" evidence="7">
    <location>
        <begin position="208"/>
        <end position="230"/>
    </location>
</feature>
<keyword evidence="5 7" id="KW-1133">Transmembrane helix</keyword>
<proteinExistence type="inferred from homology"/>
<reference evidence="10 11" key="1">
    <citation type="submission" date="2019-03" db="EMBL/GenBank/DDBJ databases">
        <title>Sequencing the genomes of 1000 actinobacteria strains.</title>
        <authorList>
            <person name="Klenk H.-P."/>
        </authorList>
    </citation>
    <scope>NUCLEOTIDE SEQUENCE [LARGE SCALE GENOMIC DNA]</scope>
    <source>
        <strain evidence="10 11">DSM 18936</strain>
    </source>
</reference>
<feature type="transmembrane region" description="Helical" evidence="7">
    <location>
        <begin position="37"/>
        <end position="59"/>
    </location>
</feature>
<dbReference type="GO" id="GO:0055085">
    <property type="term" value="P:transmembrane transport"/>
    <property type="evidence" value="ECO:0007669"/>
    <property type="project" value="InterPro"/>
</dbReference>
<dbReference type="CDD" id="cd06261">
    <property type="entry name" value="TM_PBP2"/>
    <property type="match status" value="1"/>
</dbReference>
<comment type="similarity">
    <text evidence="7">Belongs to the binding-protein-dependent transport system permease family.</text>
</comment>
<evidence type="ECO:0000256" key="1">
    <source>
        <dbReference type="ARBA" id="ARBA00004651"/>
    </source>
</evidence>
<keyword evidence="2 7" id="KW-0813">Transport</keyword>
<dbReference type="Proteomes" id="UP000294558">
    <property type="component" value="Unassembled WGS sequence"/>
</dbReference>
<feature type="region of interest" description="Disordered" evidence="8">
    <location>
        <begin position="1"/>
        <end position="31"/>
    </location>
</feature>
<dbReference type="SUPFAM" id="SSF161098">
    <property type="entry name" value="MetI-like"/>
    <property type="match status" value="1"/>
</dbReference>
<keyword evidence="4 7" id="KW-0812">Transmembrane</keyword>
<keyword evidence="11" id="KW-1185">Reference proteome</keyword>
<comment type="subcellular location">
    <subcellularLocation>
        <location evidence="1 7">Cell membrane</location>
        <topology evidence="1 7">Multi-pass membrane protein</topology>
    </subcellularLocation>
</comment>
<evidence type="ECO:0000256" key="3">
    <source>
        <dbReference type="ARBA" id="ARBA00022475"/>
    </source>
</evidence>
<evidence type="ECO:0000313" key="10">
    <source>
        <dbReference type="EMBL" id="TDT15446.1"/>
    </source>
</evidence>
<dbReference type="EMBL" id="SOAU01000001">
    <property type="protein sequence ID" value="TDT15446.1"/>
    <property type="molecule type" value="Genomic_DNA"/>
</dbReference>
<evidence type="ECO:0000256" key="7">
    <source>
        <dbReference type="RuleBase" id="RU363032"/>
    </source>
</evidence>
<feature type="transmembrane region" description="Helical" evidence="7">
    <location>
        <begin position="135"/>
        <end position="155"/>
    </location>
</feature>
<evidence type="ECO:0000256" key="2">
    <source>
        <dbReference type="ARBA" id="ARBA00022448"/>
    </source>
</evidence>